<dbReference type="PANTHER" id="PTHR48100">
    <property type="entry name" value="BROAD-SPECIFICITY PHOSPHATASE YOR283W-RELATED"/>
    <property type="match status" value="1"/>
</dbReference>
<dbReference type="Proteomes" id="UP000245048">
    <property type="component" value="Unassembled WGS sequence"/>
</dbReference>
<evidence type="ECO:0000313" key="4">
    <source>
        <dbReference type="Proteomes" id="UP000245048"/>
    </source>
</evidence>
<dbReference type="InterPro" id="IPR013078">
    <property type="entry name" value="His_Pase_superF_clade-1"/>
</dbReference>
<dbReference type="RefSeq" id="WP_109516526.1">
    <property type="nucleotide sequence ID" value="NZ_PDOA01000004.1"/>
</dbReference>
<dbReference type="Pfam" id="PF00300">
    <property type="entry name" value="His_Phos_1"/>
    <property type="match status" value="1"/>
</dbReference>
<sequence length="196" mass="20951">MAGGGRLTREAFWFLRHGETDWNARGLSQGNVDIPLNSIGIAQAERAAQALLEGQAGREIATIVASPLGRARDTAEAVARALGLPVEIHDALREVSFGVQEGQPMAGWFDDWVEGRFTPEGAESFAQLRDRTVAAINHCLSRPGPVLVVAHGALWRAFRAEAGLPANVRTPNALPMWVTPPAAGGEAWAFDPLAMP</sequence>
<accession>A0A2U1V5I4</accession>
<gene>
    <name evidence="3" type="ORF">CR165_08375</name>
</gene>
<evidence type="ECO:0000256" key="2">
    <source>
        <dbReference type="PIRSR" id="PIRSR613078-2"/>
    </source>
</evidence>
<evidence type="ECO:0000256" key="1">
    <source>
        <dbReference type="PIRSR" id="PIRSR613078-1"/>
    </source>
</evidence>
<name>A0A2U1V5I4_9PROT</name>
<dbReference type="OrthoDB" id="9781415at2"/>
<evidence type="ECO:0000313" key="3">
    <source>
        <dbReference type="EMBL" id="PWC29188.1"/>
    </source>
</evidence>
<dbReference type="SMART" id="SM00855">
    <property type="entry name" value="PGAM"/>
    <property type="match status" value="1"/>
</dbReference>
<feature type="active site" description="Proton donor/acceptor" evidence="1">
    <location>
        <position position="94"/>
    </location>
</feature>
<dbReference type="AlphaFoldDB" id="A0A2U1V5I4"/>
<protein>
    <submittedName>
        <fullName evidence="3">Histidine phosphatase family protein</fullName>
    </submittedName>
</protein>
<proteinExistence type="predicted"/>
<comment type="caution">
    <text evidence="3">The sequence shown here is derived from an EMBL/GenBank/DDBJ whole genome shotgun (WGS) entry which is preliminary data.</text>
</comment>
<feature type="binding site" evidence="2">
    <location>
        <position position="70"/>
    </location>
    <ligand>
        <name>substrate</name>
    </ligand>
</feature>
<dbReference type="SUPFAM" id="SSF53254">
    <property type="entry name" value="Phosphoglycerate mutase-like"/>
    <property type="match status" value="1"/>
</dbReference>
<keyword evidence="4" id="KW-1185">Reference proteome</keyword>
<dbReference type="CDD" id="cd07067">
    <property type="entry name" value="HP_PGM_like"/>
    <property type="match status" value="1"/>
</dbReference>
<dbReference type="InterPro" id="IPR029033">
    <property type="entry name" value="His_PPase_superfam"/>
</dbReference>
<feature type="active site" description="Tele-phosphohistidine intermediate" evidence="1">
    <location>
        <position position="17"/>
    </location>
</feature>
<dbReference type="Gene3D" id="3.40.50.1240">
    <property type="entry name" value="Phosphoglycerate mutase-like"/>
    <property type="match status" value="1"/>
</dbReference>
<dbReference type="InterPro" id="IPR050275">
    <property type="entry name" value="PGM_Phosphatase"/>
</dbReference>
<reference evidence="4" key="1">
    <citation type="submission" date="2017-10" db="EMBL/GenBank/DDBJ databases">
        <authorList>
            <person name="Toshchakov S.V."/>
            <person name="Goeva M.A."/>
        </authorList>
    </citation>
    <scope>NUCLEOTIDE SEQUENCE [LARGE SCALE GENOMIC DNA]</scope>
    <source>
        <strain evidence="4">JR1/69-1-13</strain>
    </source>
</reference>
<organism evidence="3 4">
    <name type="scientific">Teichococcus aestuarii</name>
    <dbReference type="NCBI Taxonomy" id="568898"/>
    <lineage>
        <taxon>Bacteria</taxon>
        <taxon>Pseudomonadati</taxon>
        <taxon>Pseudomonadota</taxon>
        <taxon>Alphaproteobacteria</taxon>
        <taxon>Acetobacterales</taxon>
        <taxon>Roseomonadaceae</taxon>
        <taxon>Roseomonas</taxon>
    </lineage>
</organism>
<dbReference type="EMBL" id="PDOA01000004">
    <property type="protein sequence ID" value="PWC29188.1"/>
    <property type="molecule type" value="Genomic_DNA"/>
</dbReference>
<feature type="binding site" evidence="2">
    <location>
        <begin position="16"/>
        <end position="23"/>
    </location>
    <ligand>
        <name>substrate</name>
    </ligand>
</feature>
<dbReference type="GO" id="GO:0016791">
    <property type="term" value="F:phosphatase activity"/>
    <property type="evidence" value="ECO:0007669"/>
    <property type="project" value="TreeGrafter"/>
</dbReference>